<keyword evidence="6 9" id="KW-0472">Membrane</keyword>
<feature type="transmembrane region" description="Helical" evidence="9">
    <location>
        <begin position="138"/>
        <end position="161"/>
    </location>
</feature>
<evidence type="ECO:0000256" key="4">
    <source>
        <dbReference type="ARBA" id="ARBA00022989"/>
    </source>
</evidence>
<dbReference type="InterPro" id="IPR000276">
    <property type="entry name" value="GPCR_Rhodpsn"/>
</dbReference>
<dbReference type="InterPro" id="IPR017452">
    <property type="entry name" value="GPCR_Rhodpsn_7TM"/>
</dbReference>
<evidence type="ECO:0000256" key="6">
    <source>
        <dbReference type="ARBA" id="ARBA00023136"/>
    </source>
</evidence>
<keyword evidence="7 12" id="KW-0675">Receptor</keyword>
<keyword evidence="4 9" id="KW-1133">Transmembrane helix</keyword>
<keyword evidence="2" id="KW-1003">Cell membrane</keyword>
<dbReference type="Gene3D" id="1.20.1070.10">
    <property type="entry name" value="Rhodopsin 7-helix transmembrane proteins"/>
    <property type="match status" value="1"/>
</dbReference>
<keyword evidence="11" id="KW-1185">Reference proteome</keyword>
<feature type="transmembrane region" description="Helical" evidence="9">
    <location>
        <begin position="266"/>
        <end position="286"/>
    </location>
</feature>
<proteinExistence type="predicted"/>
<reference evidence="12" key="1">
    <citation type="submission" date="2025-08" db="UniProtKB">
        <authorList>
            <consortium name="RefSeq"/>
        </authorList>
    </citation>
    <scope>IDENTIFICATION</scope>
</reference>
<evidence type="ECO:0000259" key="10">
    <source>
        <dbReference type="PROSITE" id="PS50262"/>
    </source>
</evidence>
<evidence type="ECO:0000256" key="3">
    <source>
        <dbReference type="ARBA" id="ARBA00022692"/>
    </source>
</evidence>
<evidence type="ECO:0000256" key="1">
    <source>
        <dbReference type="ARBA" id="ARBA00004651"/>
    </source>
</evidence>
<feature type="transmembrane region" description="Helical" evidence="9">
    <location>
        <begin position="306"/>
        <end position="326"/>
    </location>
</feature>
<keyword evidence="5" id="KW-0297">G-protein coupled receptor</keyword>
<keyword evidence="3 9" id="KW-0812">Transmembrane</keyword>
<evidence type="ECO:0000256" key="2">
    <source>
        <dbReference type="ARBA" id="ARBA00022475"/>
    </source>
</evidence>
<evidence type="ECO:0000256" key="9">
    <source>
        <dbReference type="SAM" id="Phobius"/>
    </source>
</evidence>
<feature type="transmembrane region" description="Helical" evidence="9">
    <location>
        <begin position="173"/>
        <end position="194"/>
    </location>
</feature>
<comment type="subcellular location">
    <subcellularLocation>
        <location evidence="1">Cell membrane</location>
        <topology evidence="1">Multi-pass membrane protein</topology>
    </subcellularLocation>
</comment>
<keyword evidence="8" id="KW-0807">Transducer</keyword>
<gene>
    <name evidence="12" type="primary">LOC101852733</name>
</gene>
<sequence>MHNNNRKCMDVLLFGKTPIGMGVAGHKEGDLELRPAMALDRDKRFVVTKALVEQSRILALFVIFILLIIVINTAIVVFIVASKAMRQSSRHILIVSVCLGDLLMGLFVLPALLDLGTRHGENIGDCSVFYAMRLFADFLIPSVTTLGMLALNIDYILRLCYSAYSEGATRTTLILVLFLTPWVVSCALLIPLYIDGLNATRGSYWWETCTITMGGHLTRTLLVVSFFPQAALLLIFNIAVSVLYLVRRESYSLDATGERIRAPVDICLASFTTILFYTPVFLLTVLTTEGYLGCVEEDECRALRDMATTVVWLFFTKSWFLPLAWFTCKDTRTCIRHIFSCC</sequence>
<dbReference type="RefSeq" id="XP_012944543.1">
    <property type="nucleotide sequence ID" value="XM_013089089.2"/>
</dbReference>
<name>A0ABM1ABJ3_APLCA</name>
<feature type="transmembrane region" description="Helical" evidence="9">
    <location>
        <begin position="92"/>
        <end position="113"/>
    </location>
</feature>
<accession>A0ABM1ABJ3</accession>
<evidence type="ECO:0000313" key="11">
    <source>
        <dbReference type="Proteomes" id="UP000694888"/>
    </source>
</evidence>
<dbReference type="CDD" id="cd00637">
    <property type="entry name" value="7tm_classA_rhodopsin-like"/>
    <property type="match status" value="1"/>
</dbReference>
<dbReference type="PANTHER" id="PTHR24249">
    <property type="entry name" value="HISTAMINE RECEPTOR-RELATED G-PROTEIN COUPLED RECEPTOR"/>
    <property type="match status" value="1"/>
</dbReference>
<dbReference type="InterPro" id="IPR050569">
    <property type="entry name" value="TAAR"/>
</dbReference>
<dbReference type="PROSITE" id="PS50262">
    <property type="entry name" value="G_PROTEIN_RECEP_F1_2"/>
    <property type="match status" value="1"/>
</dbReference>
<dbReference type="Proteomes" id="UP000694888">
    <property type="component" value="Unplaced"/>
</dbReference>
<dbReference type="GeneID" id="101852733"/>
<protein>
    <submittedName>
        <fullName evidence="12">5-hydroxytryptamine receptor 2B</fullName>
    </submittedName>
</protein>
<feature type="domain" description="G-protein coupled receptors family 1 profile" evidence="10">
    <location>
        <begin position="71"/>
        <end position="325"/>
    </location>
</feature>
<feature type="transmembrane region" description="Helical" evidence="9">
    <location>
        <begin position="226"/>
        <end position="246"/>
    </location>
</feature>
<feature type="transmembrane region" description="Helical" evidence="9">
    <location>
        <begin position="57"/>
        <end position="80"/>
    </location>
</feature>
<dbReference type="PRINTS" id="PR00237">
    <property type="entry name" value="GPCRRHODOPSN"/>
</dbReference>
<evidence type="ECO:0000313" key="12">
    <source>
        <dbReference type="RefSeq" id="XP_012944543.1"/>
    </source>
</evidence>
<evidence type="ECO:0000256" key="8">
    <source>
        <dbReference type="ARBA" id="ARBA00023224"/>
    </source>
</evidence>
<dbReference type="Pfam" id="PF00001">
    <property type="entry name" value="7tm_1"/>
    <property type="match status" value="1"/>
</dbReference>
<evidence type="ECO:0000256" key="5">
    <source>
        <dbReference type="ARBA" id="ARBA00023040"/>
    </source>
</evidence>
<organism evidence="11 12">
    <name type="scientific">Aplysia californica</name>
    <name type="common">California sea hare</name>
    <dbReference type="NCBI Taxonomy" id="6500"/>
    <lineage>
        <taxon>Eukaryota</taxon>
        <taxon>Metazoa</taxon>
        <taxon>Spiralia</taxon>
        <taxon>Lophotrochozoa</taxon>
        <taxon>Mollusca</taxon>
        <taxon>Gastropoda</taxon>
        <taxon>Heterobranchia</taxon>
        <taxon>Euthyneura</taxon>
        <taxon>Tectipleura</taxon>
        <taxon>Aplysiida</taxon>
        <taxon>Aplysioidea</taxon>
        <taxon>Aplysiidae</taxon>
        <taxon>Aplysia</taxon>
    </lineage>
</organism>
<evidence type="ECO:0000256" key="7">
    <source>
        <dbReference type="ARBA" id="ARBA00023170"/>
    </source>
</evidence>
<dbReference type="SUPFAM" id="SSF81321">
    <property type="entry name" value="Family A G protein-coupled receptor-like"/>
    <property type="match status" value="1"/>
</dbReference>